<proteinExistence type="predicted"/>
<dbReference type="InterPro" id="IPR014044">
    <property type="entry name" value="CAP_dom"/>
</dbReference>
<sequence length="175" mass="19362">MRTMLTVTVVATLLLTPATPALAADPVAKTVELLNAYRAKHGVGPLSLDSEVTRTAQEWADHLHETVGFEHRPNNPYGENLYWIGSRTRAMDRVATNALENWYSESRGHDYTKEMTASNINYEVLHFTAMVWKSSDRVGVGLKQGANGTYVVVNFAARGNTLTQFVANVLPPTTR</sequence>
<feature type="signal peptide" evidence="1">
    <location>
        <begin position="1"/>
        <end position="23"/>
    </location>
</feature>
<evidence type="ECO:0000313" key="3">
    <source>
        <dbReference type="EMBL" id="RAS71400.1"/>
    </source>
</evidence>
<dbReference type="InterPro" id="IPR034113">
    <property type="entry name" value="SCP_GAPR1-like"/>
</dbReference>
<keyword evidence="4" id="KW-1185">Reference proteome</keyword>
<evidence type="ECO:0000256" key="1">
    <source>
        <dbReference type="SAM" id="SignalP"/>
    </source>
</evidence>
<evidence type="ECO:0000259" key="2">
    <source>
        <dbReference type="SMART" id="SM00198"/>
    </source>
</evidence>
<protein>
    <recommendedName>
        <fullName evidence="2">SCP domain-containing protein</fullName>
    </recommendedName>
</protein>
<dbReference type="PRINTS" id="PR00837">
    <property type="entry name" value="V5TPXLIKE"/>
</dbReference>
<dbReference type="SUPFAM" id="SSF55797">
    <property type="entry name" value="PR-1-like"/>
    <property type="match status" value="1"/>
</dbReference>
<dbReference type="InterPro" id="IPR035940">
    <property type="entry name" value="CAP_sf"/>
</dbReference>
<reference evidence="3 4" key="1">
    <citation type="submission" date="2018-06" db="EMBL/GenBank/DDBJ databases">
        <title>Genomic Encyclopedia of Type Strains, Phase IV (KMG-IV): sequencing the most valuable type-strain genomes for metagenomic binning, comparative biology and taxonomic classification.</title>
        <authorList>
            <person name="Goeker M."/>
        </authorList>
    </citation>
    <scope>NUCLEOTIDE SEQUENCE [LARGE SCALE GENOMIC DNA]</scope>
    <source>
        <strain evidence="3 4">DSM 45479</strain>
    </source>
</reference>
<comment type="caution">
    <text evidence="3">The sequence shown here is derived from an EMBL/GenBank/DDBJ whole genome shotgun (WGS) entry which is preliminary data.</text>
</comment>
<accession>A0ABX9EJK2</accession>
<organism evidence="3 4">
    <name type="scientific">Lentzea atacamensis</name>
    <dbReference type="NCBI Taxonomy" id="531938"/>
    <lineage>
        <taxon>Bacteria</taxon>
        <taxon>Bacillati</taxon>
        <taxon>Actinomycetota</taxon>
        <taxon>Actinomycetes</taxon>
        <taxon>Pseudonocardiales</taxon>
        <taxon>Pseudonocardiaceae</taxon>
        <taxon>Lentzea</taxon>
    </lineage>
</organism>
<dbReference type="Proteomes" id="UP000248714">
    <property type="component" value="Unassembled WGS sequence"/>
</dbReference>
<dbReference type="SMART" id="SM00198">
    <property type="entry name" value="SCP"/>
    <property type="match status" value="1"/>
</dbReference>
<dbReference type="EMBL" id="QLTT01000001">
    <property type="protein sequence ID" value="RAS71400.1"/>
    <property type="molecule type" value="Genomic_DNA"/>
</dbReference>
<dbReference type="Gene3D" id="3.40.33.10">
    <property type="entry name" value="CAP"/>
    <property type="match status" value="1"/>
</dbReference>
<dbReference type="CDD" id="cd05382">
    <property type="entry name" value="CAP_GAPR1-like"/>
    <property type="match status" value="1"/>
</dbReference>
<dbReference type="Pfam" id="PF00188">
    <property type="entry name" value="CAP"/>
    <property type="match status" value="1"/>
</dbReference>
<dbReference type="InterPro" id="IPR001283">
    <property type="entry name" value="CRISP-related"/>
</dbReference>
<evidence type="ECO:0000313" key="4">
    <source>
        <dbReference type="Proteomes" id="UP000248714"/>
    </source>
</evidence>
<feature type="chain" id="PRO_5045109085" description="SCP domain-containing protein" evidence="1">
    <location>
        <begin position="24"/>
        <end position="175"/>
    </location>
</feature>
<name>A0ABX9EJK2_9PSEU</name>
<dbReference type="PANTHER" id="PTHR10334">
    <property type="entry name" value="CYSTEINE-RICH SECRETORY PROTEIN-RELATED"/>
    <property type="match status" value="1"/>
</dbReference>
<keyword evidence="1" id="KW-0732">Signal</keyword>
<feature type="domain" description="SCP" evidence="2">
    <location>
        <begin position="25"/>
        <end position="163"/>
    </location>
</feature>
<gene>
    <name evidence="3" type="ORF">C8D87_1011701</name>
</gene>